<dbReference type="AlphaFoldDB" id="A0A2I5HF99"/>
<dbReference type="InterPro" id="IPR052726">
    <property type="entry name" value="Phage_Baseplate_Hub"/>
</dbReference>
<reference evidence="3" key="2">
    <citation type="submission" date="2018-05" db="EMBL/GenBank/DDBJ databases">
        <authorList>
            <person name="Ashton P.M."/>
            <person name="Dallman T."/>
            <person name="Nair S."/>
            <person name="De Pinna E."/>
            <person name="Peters T."/>
            <person name="Grant K."/>
        </authorList>
    </citation>
    <scope>NUCLEOTIDE SEQUENCE [LARGE SCALE GENOMIC DNA]</scope>
    <source>
        <strain evidence="3">474878</strain>
    </source>
</reference>
<organism evidence="2 4">
    <name type="scientific">Salmonella diarizonae</name>
    <dbReference type="NCBI Taxonomy" id="59204"/>
    <lineage>
        <taxon>Bacteria</taxon>
        <taxon>Pseudomonadati</taxon>
        <taxon>Pseudomonadota</taxon>
        <taxon>Gammaproteobacteria</taxon>
        <taxon>Enterobacterales</taxon>
        <taxon>Enterobacteriaceae</taxon>
        <taxon>Salmonella</taxon>
    </lineage>
</organism>
<evidence type="ECO:0000313" key="2">
    <source>
        <dbReference type="EMBL" id="ATW54209.1"/>
    </source>
</evidence>
<reference evidence="2 4" key="1">
    <citation type="submission" date="2017-09" db="EMBL/GenBank/DDBJ databases">
        <title>Complete genome of Salmonella enterica subsp. diarizonae isolated from stool of a patient with bacterial enteropathy.</title>
        <authorList>
            <person name="Zhou J."/>
            <person name="Chen Q."/>
            <person name="Guo L."/>
            <person name="Fan J."/>
        </authorList>
    </citation>
    <scope>NUCLEOTIDE SEQUENCE [LARGE SCALE GENOMIC DNA]</scope>
    <source>
        <strain evidence="2 4">HZS154</strain>
    </source>
</reference>
<dbReference type="Gene3D" id="4.10.220.110">
    <property type="match status" value="1"/>
</dbReference>
<dbReference type="RefSeq" id="WP_079791540.1">
    <property type="nucleotide sequence ID" value="NZ_CP023345.1"/>
</dbReference>
<name>A0A2I5HF99_SALDZ</name>
<evidence type="ECO:0000313" key="3">
    <source>
        <dbReference type="EMBL" id="ECJ4380426.1"/>
    </source>
</evidence>
<dbReference type="EMBL" id="AAIYJF010000032">
    <property type="protein sequence ID" value="ECJ4380426.1"/>
    <property type="molecule type" value="Genomic_DNA"/>
</dbReference>
<accession>A0A2I5HF99</accession>
<dbReference type="PANTHER" id="PTHR35862:SF3">
    <property type="entry name" value="FELS-2 PROPHAGE PROTEIN"/>
    <property type="match status" value="1"/>
</dbReference>
<sequence>MSFSTIAGQLTDRVTGYGVPAPAFTVVVDGVDVTKKSRSRLISLSLTDNREAEADTLELVLDDTDGELDLPRRGALIHLAIGWQGKPLIPKGAYTVDEITHSGAPDQLTITARSADFRASLNVNREQSWHNVTLSDIAKTIATRNKLTAKVQPELAQIKIDHSDQTNESDASYLSRLGREYGFVLNIKNSALRLISAGSERTADGKPIPTITITRKSGDQHQFTIADRDAYTGVTAHYINHHRAEREDVTVKRRRKKQHTATPTQEKDPGQTTGDKHQGDYLIGSDENVLVLRHTYASEGNAKRAAKSAWERLQRGTASFSITLATGQPEITPEYPVKVSGFKPAIDEARWTITAVTHEIGDSGLISTLEMEVSVDALDMV</sequence>
<dbReference type="EMBL" id="CP023345">
    <property type="protein sequence ID" value="ATW54209.1"/>
    <property type="molecule type" value="Genomic_DNA"/>
</dbReference>
<feature type="region of interest" description="Disordered" evidence="1">
    <location>
        <begin position="242"/>
        <end position="280"/>
    </location>
</feature>
<protein>
    <submittedName>
        <fullName evidence="2">Late control protein D</fullName>
    </submittedName>
    <submittedName>
        <fullName evidence="3">Phage late control D family protein</fullName>
    </submittedName>
</protein>
<dbReference type="Gene3D" id="2.30.110.50">
    <property type="match status" value="1"/>
</dbReference>
<dbReference type="Gene3D" id="3.55.50.10">
    <property type="entry name" value="Baseplate protein-like domains"/>
    <property type="match status" value="1"/>
</dbReference>
<gene>
    <name evidence="2" type="ORF">CNQ75_06520</name>
    <name evidence="3" type="ORF">DLB95_25245</name>
</gene>
<dbReference type="PANTHER" id="PTHR35862">
    <property type="entry name" value="FELS-2 PROPHAGE PROTEIN"/>
    <property type="match status" value="1"/>
</dbReference>
<dbReference type="Proteomes" id="UP000839781">
    <property type="component" value="Unassembled WGS sequence"/>
</dbReference>
<evidence type="ECO:0000313" key="4">
    <source>
        <dbReference type="Proteomes" id="UP000230639"/>
    </source>
</evidence>
<dbReference type="SUPFAM" id="SSF69279">
    <property type="entry name" value="Phage tail proteins"/>
    <property type="match status" value="1"/>
</dbReference>
<feature type="compositionally biased region" description="Basic and acidic residues" evidence="1">
    <location>
        <begin position="265"/>
        <end position="279"/>
    </location>
</feature>
<dbReference type="Pfam" id="PF05954">
    <property type="entry name" value="Phage_GPD"/>
    <property type="match status" value="1"/>
</dbReference>
<feature type="compositionally biased region" description="Basic and acidic residues" evidence="1">
    <location>
        <begin position="242"/>
        <end position="251"/>
    </location>
</feature>
<dbReference type="Proteomes" id="UP000230639">
    <property type="component" value="Chromosome"/>
</dbReference>
<proteinExistence type="predicted"/>
<evidence type="ECO:0000256" key="1">
    <source>
        <dbReference type="SAM" id="MobiDB-lite"/>
    </source>
</evidence>